<evidence type="ECO:0000313" key="3">
    <source>
        <dbReference type="EMBL" id="CAJ0601849.1"/>
    </source>
</evidence>
<dbReference type="Proteomes" id="UP001176961">
    <property type="component" value="Unassembled WGS sequence"/>
</dbReference>
<keyword evidence="1" id="KW-0732">Signal</keyword>
<dbReference type="AlphaFoldDB" id="A0AA36M795"/>
<evidence type="ECO:0000256" key="1">
    <source>
        <dbReference type="SAM" id="SignalP"/>
    </source>
</evidence>
<feature type="domain" description="DUF7808" evidence="2">
    <location>
        <begin position="36"/>
        <end position="151"/>
    </location>
</feature>
<evidence type="ECO:0000313" key="4">
    <source>
        <dbReference type="Proteomes" id="UP001176961"/>
    </source>
</evidence>
<accession>A0AA36M795</accession>
<protein>
    <recommendedName>
        <fullName evidence="2">DUF7808 domain-containing protein</fullName>
    </recommendedName>
</protein>
<organism evidence="3 4">
    <name type="scientific">Cylicocyclus nassatus</name>
    <name type="common">Nematode worm</name>
    <dbReference type="NCBI Taxonomy" id="53992"/>
    <lineage>
        <taxon>Eukaryota</taxon>
        <taxon>Metazoa</taxon>
        <taxon>Ecdysozoa</taxon>
        <taxon>Nematoda</taxon>
        <taxon>Chromadorea</taxon>
        <taxon>Rhabditida</taxon>
        <taxon>Rhabditina</taxon>
        <taxon>Rhabditomorpha</taxon>
        <taxon>Strongyloidea</taxon>
        <taxon>Strongylidae</taxon>
        <taxon>Cylicocyclus</taxon>
    </lineage>
</organism>
<dbReference type="EMBL" id="CATQJL010000305">
    <property type="protein sequence ID" value="CAJ0601849.1"/>
    <property type="molecule type" value="Genomic_DNA"/>
</dbReference>
<evidence type="ECO:0000259" key="2">
    <source>
        <dbReference type="Pfam" id="PF25096"/>
    </source>
</evidence>
<keyword evidence="4" id="KW-1185">Reference proteome</keyword>
<feature type="chain" id="PRO_5041376554" description="DUF7808 domain-containing protein" evidence="1">
    <location>
        <begin position="19"/>
        <end position="166"/>
    </location>
</feature>
<dbReference type="Pfam" id="PF25096">
    <property type="entry name" value="DUF7808"/>
    <property type="match status" value="1"/>
</dbReference>
<name>A0AA36M795_CYLNA</name>
<dbReference type="PANTHER" id="PTHR34493">
    <property type="entry name" value="PROTEIN CBG13422-RELATED"/>
    <property type="match status" value="1"/>
</dbReference>
<comment type="caution">
    <text evidence="3">The sequence shown here is derived from an EMBL/GenBank/DDBJ whole genome shotgun (WGS) entry which is preliminary data.</text>
</comment>
<dbReference type="InterPro" id="IPR056710">
    <property type="entry name" value="DUF7808"/>
</dbReference>
<reference evidence="3" key="1">
    <citation type="submission" date="2023-07" db="EMBL/GenBank/DDBJ databases">
        <authorList>
            <consortium name="CYATHOMIX"/>
        </authorList>
    </citation>
    <scope>NUCLEOTIDE SEQUENCE</scope>
    <source>
        <strain evidence="3">N/A</strain>
    </source>
</reference>
<feature type="signal peptide" evidence="1">
    <location>
        <begin position="1"/>
        <end position="18"/>
    </location>
</feature>
<proteinExistence type="predicted"/>
<sequence length="166" mass="19423">MWLCFLQGVLALAYSIQTTNLPHSTSYHPDYRHESRFVRCSREGDDNLRTICSVIAEDITTKPGERCWNDFEPELKSIRYMCPTLCQSADEYEIIHKVPSNNHVCIKFENYGLVKRKKDIYLWRRGECINETIAFNINCGFPLSRRNLKKAQNDPSNFLTKLLARQ</sequence>
<gene>
    <name evidence="3" type="ORF">CYNAS_LOCUS13832</name>
</gene>